<keyword evidence="5 13" id="KW-0732">Signal</keyword>
<evidence type="ECO:0000313" key="16">
    <source>
        <dbReference type="Proteomes" id="UP000250572"/>
    </source>
</evidence>
<dbReference type="InterPro" id="IPR008936">
    <property type="entry name" value="Rho_GTPase_activation_prot"/>
</dbReference>
<keyword evidence="11" id="KW-0325">Glycoprotein</keyword>
<organism evidence="15 16">
    <name type="scientific">Gambusia affinis</name>
    <name type="common">Western mosquitofish</name>
    <name type="synonym">Heterandria affinis</name>
    <dbReference type="NCBI Taxonomy" id="33528"/>
    <lineage>
        <taxon>Eukaryota</taxon>
        <taxon>Metazoa</taxon>
        <taxon>Chordata</taxon>
        <taxon>Craniata</taxon>
        <taxon>Vertebrata</taxon>
        <taxon>Euteleostomi</taxon>
        <taxon>Actinopterygii</taxon>
        <taxon>Neopterygii</taxon>
        <taxon>Teleostei</taxon>
        <taxon>Neoteleostei</taxon>
        <taxon>Acanthomorphata</taxon>
        <taxon>Ovalentaria</taxon>
        <taxon>Atherinomorphae</taxon>
        <taxon>Cyprinodontiformes</taxon>
        <taxon>Poeciliidae</taxon>
        <taxon>Poeciliinae</taxon>
        <taxon>Gambusia</taxon>
    </lineage>
</organism>
<dbReference type="Pfam" id="PF01833">
    <property type="entry name" value="TIG"/>
    <property type="match status" value="3"/>
</dbReference>
<dbReference type="InterPro" id="IPR014756">
    <property type="entry name" value="Ig_E-set"/>
</dbReference>
<keyword evidence="3" id="KW-1003">Cell membrane</keyword>
<evidence type="ECO:0000256" key="10">
    <source>
        <dbReference type="ARBA" id="ARBA00023170"/>
    </source>
</evidence>
<dbReference type="STRING" id="33528.ENSGAFP00000000929"/>
<dbReference type="GO" id="GO:0050772">
    <property type="term" value="P:positive regulation of axonogenesis"/>
    <property type="evidence" value="ECO:0007669"/>
    <property type="project" value="TreeGrafter"/>
</dbReference>
<dbReference type="GO" id="GO:0008360">
    <property type="term" value="P:regulation of cell shape"/>
    <property type="evidence" value="ECO:0007669"/>
    <property type="project" value="TreeGrafter"/>
</dbReference>
<dbReference type="Gene3D" id="2.60.40.10">
    <property type="entry name" value="Immunoglobulins"/>
    <property type="match status" value="4"/>
</dbReference>
<evidence type="ECO:0000256" key="5">
    <source>
        <dbReference type="ARBA" id="ARBA00022729"/>
    </source>
</evidence>
<evidence type="ECO:0000256" key="12">
    <source>
        <dbReference type="SAM" id="Phobius"/>
    </source>
</evidence>
<feature type="domain" description="IPT/TIG" evidence="14">
    <location>
        <begin position="320"/>
        <end position="411"/>
    </location>
</feature>
<dbReference type="GO" id="GO:0007399">
    <property type="term" value="P:nervous system development"/>
    <property type="evidence" value="ECO:0007669"/>
    <property type="project" value="UniProtKB-ARBA"/>
</dbReference>
<evidence type="ECO:0000256" key="3">
    <source>
        <dbReference type="ARBA" id="ARBA00022475"/>
    </source>
</evidence>
<dbReference type="InterPro" id="IPR057533">
    <property type="entry name" value="PSI_Plexin-B"/>
</dbReference>
<dbReference type="Pfam" id="PF24479">
    <property type="entry name" value="PSI_PlexinA-B"/>
    <property type="match status" value="1"/>
</dbReference>
<dbReference type="GO" id="GO:0007162">
    <property type="term" value="P:negative regulation of cell adhesion"/>
    <property type="evidence" value="ECO:0007669"/>
    <property type="project" value="TreeGrafter"/>
</dbReference>
<protein>
    <recommendedName>
        <fullName evidence="14">IPT/TIG domain-containing protein</fullName>
    </recommendedName>
</protein>
<comment type="similarity">
    <text evidence="2">Belongs to the plexin family.</text>
</comment>
<gene>
    <name evidence="15" type="ORF">CCH79_00019934</name>
</gene>
<dbReference type="GO" id="GO:0005886">
    <property type="term" value="C:plasma membrane"/>
    <property type="evidence" value="ECO:0007669"/>
    <property type="project" value="UniProtKB-SubCell"/>
</dbReference>
<feature type="domain" description="IPT/TIG" evidence="14">
    <location>
        <begin position="412"/>
        <end position="500"/>
    </location>
</feature>
<feature type="signal peptide" evidence="13">
    <location>
        <begin position="1"/>
        <end position="25"/>
    </location>
</feature>
<dbReference type="AlphaFoldDB" id="A0A315V9C9"/>
<comment type="caution">
    <text evidence="15">The sequence shown here is derived from an EMBL/GenBank/DDBJ whole genome shotgun (WGS) entry which is preliminary data.</text>
</comment>
<evidence type="ECO:0000256" key="13">
    <source>
        <dbReference type="SAM" id="SignalP"/>
    </source>
</evidence>
<evidence type="ECO:0000256" key="6">
    <source>
        <dbReference type="ARBA" id="ARBA00022737"/>
    </source>
</evidence>
<evidence type="ECO:0000256" key="7">
    <source>
        <dbReference type="ARBA" id="ARBA00022989"/>
    </source>
</evidence>
<dbReference type="InterPro" id="IPR013548">
    <property type="entry name" value="Plexin_cytoplasmic_RasGAP_dom"/>
</dbReference>
<dbReference type="SMART" id="SM00429">
    <property type="entry name" value="IPT"/>
    <property type="match status" value="3"/>
</dbReference>
<keyword evidence="8 12" id="KW-0472">Membrane</keyword>
<name>A0A315V9C9_GAMAF</name>
<evidence type="ECO:0000256" key="4">
    <source>
        <dbReference type="ARBA" id="ARBA00022692"/>
    </source>
</evidence>
<dbReference type="Pfam" id="PF08337">
    <property type="entry name" value="Plexin_cytopl"/>
    <property type="match status" value="1"/>
</dbReference>
<dbReference type="EMBL" id="NHOQ01002031">
    <property type="protein sequence ID" value="PWA19977.1"/>
    <property type="molecule type" value="Genomic_DNA"/>
</dbReference>
<evidence type="ECO:0000313" key="15">
    <source>
        <dbReference type="EMBL" id="PWA19977.1"/>
    </source>
</evidence>
<evidence type="ECO:0000256" key="1">
    <source>
        <dbReference type="ARBA" id="ARBA00004251"/>
    </source>
</evidence>
<keyword evidence="7 12" id="KW-1133">Transmembrane helix</keyword>
<dbReference type="PANTHER" id="PTHR22625:SF69">
    <property type="entry name" value="PLEXIN-B3"/>
    <property type="match status" value="1"/>
</dbReference>
<feature type="chain" id="PRO_5016289814" description="IPT/TIG domain-containing protein" evidence="13">
    <location>
        <begin position="26"/>
        <end position="1210"/>
    </location>
</feature>
<evidence type="ECO:0000256" key="11">
    <source>
        <dbReference type="ARBA" id="ARBA00023180"/>
    </source>
</evidence>
<dbReference type="GO" id="GO:0002116">
    <property type="term" value="C:semaphorin receptor complex"/>
    <property type="evidence" value="ECO:0007669"/>
    <property type="project" value="TreeGrafter"/>
</dbReference>
<dbReference type="FunFam" id="1.10.506.10:FF:000010">
    <property type="entry name" value="Plexin B1"/>
    <property type="match status" value="1"/>
</dbReference>
<dbReference type="InterPro" id="IPR013783">
    <property type="entry name" value="Ig-like_fold"/>
</dbReference>
<dbReference type="Gene3D" id="1.10.506.10">
    <property type="entry name" value="GTPase Activation - p120gap, domain 1"/>
    <property type="match status" value="1"/>
</dbReference>
<keyword evidence="9" id="KW-1015">Disulfide bond</keyword>
<dbReference type="PANTHER" id="PTHR22625">
    <property type="entry name" value="PLEXIN"/>
    <property type="match status" value="1"/>
</dbReference>
<proteinExistence type="inferred from homology"/>
<dbReference type="SUPFAM" id="SSF81296">
    <property type="entry name" value="E set domains"/>
    <property type="match status" value="3"/>
</dbReference>
<comment type="subcellular location">
    <subcellularLocation>
        <location evidence="1">Cell membrane</location>
        <topology evidence="1">Single-pass type I membrane protein</topology>
    </subcellularLocation>
</comment>
<dbReference type="SUPFAM" id="SSF48350">
    <property type="entry name" value="GTPase activation domain, GAP"/>
    <property type="match status" value="1"/>
</dbReference>
<dbReference type="GO" id="GO:0030334">
    <property type="term" value="P:regulation of cell migration"/>
    <property type="evidence" value="ECO:0007669"/>
    <property type="project" value="TreeGrafter"/>
</dbReference>
<dbReference type="Pfam" id="PF24317">
    <property type="entry name" value="PSI_Plexin-B"/>
    <property type="match status" value="1"/>
</dbReference>
<keyword evidence="4 12" id="KW-0812">Transmembrane</keyword>
<feature type="transmembrane region" description="Helical" evidence="12">
    <location>
        <begin position="803"/>
        <end position="827"/>
    </location>
</feature>
<accession>A0A315V9C9</accession>
<keyword evidence="6" id="KW-0677">Repeat</keyword>
<dbReference type="InterPro" id="IPR002909">
    <property type="entry name" value="IPT_dom"/>
</dbReference>
<dbReference type="FunFam" id="2.60.40.10:FF:000203">
    <property type="entry name" value="Plexin B2"/>
    <property type="match status" value="1"/>
</dbReference>
<dbReference type="CDD" id="cd01180">
    <property type="entry name" value="IPT_plexin_repeat1"/>
    <property type="match status" value="1"/>
</dbReference>
<evidence type="ECO:0000259" key="14">
    <source>
        <dbReference type="SMART" id="SM00429"/>
    </source>
</evidence>
<evidence type="ECO:0000256" key="2">
    <source>
        <dbReference type="ARBA" id="ARBA00010297"/>
    </source>
</evidence>
<dbReference type="FunFam" id="2.60.40.10:FF:000705">
    <property type="entry name" value="Plexin B1"/>
    <property type="match status" value="1"/>
</dbReference>
<keyword evidence="16" id="KW-1185">Reference proteome</keyword>
<evidence type="ECO:0000256" key="9">
    <source>
        <dbReference type="ARBA" id="ARBA00023157"/>
    </source>
</evidence>
<dbReference type="GO" id="GO:0017154">
    <property type="term" value="F:semaphorin receptor activity"/>
    <property type="evidence" value="ECO:0007669"/>
    <property type="project" value="InterPro"/>
</dbReference>
<dbReference type="Proteomes" id="UP000250572">
    <property type="component" value="Unassembled WGS sequence"/>
</dbReference>
<reference evidence="15 16" key="1">
    <citation type="journal article" date="2018" name="G3 (Bethesda)">
        <title>A High-Quality Reference Genome for the Invasive Mosquitofish Gambusia affinis Using a Chicago Library.</title>
        <authorList>
            <person name="Hoffberg S.L."/>
            <person name="Troendle N.J."/>
            <person name="Glenn T.C."/>
            <person name="Mahmud O."/>
            <person name="Louha S."/>
            <person name="Chalopin D."/>
            <person name="Bennetzen J.L."/>
            <person name="Mauricio R."/>
        </authorList>
    </citation>
    <scope>NUCLEOTIDE SEQUENCE [LARGE SCALE GENOMIC DNA]</scope>
    <source>
        <strain evidence="15">NE01/NJP1002.9</strain>
        <tissue evidence="15">Muscle</tissue>
    </source>
</reference>
<dbReference type="InterPro" id="IPR031148">
    <property type="entry name" value="Plexin"/>
</dbReference>
<keyword evidence="10" id="KW-0675">Receptor</keyword>
<feature type="domain" description="IPT/TIG" evidence="14">
    <location>
        <begin position="502"/>
        <end position="612"/>
    </location>
</feature>
<evidence type="ECO:0000256" key="8">
    <source>
        <dbReference type="ARBA" id="ARBA00023136"/>
    </source>
</evidence>
<sequence>MTSDPTDHMVLPVFLMFGHVTVAMGNMTFYDCGAVSRLNQSSQCLSCIGSFWTCNWCPLDQICTHNHSCPRKLVLNHNDSPGPGSGSCPLVSSLRGSALVPMGLSTTIVLEGRNLDIYQVSPFKTIRSKLIRTRSAPHQIRTLTSWSGSVGTAGSHLHGDQDTDVIGWRRPEVSLCPAVQDEAQYVCVVEVEDVQLNLTAAVRKTQDNTHIFTCSPHQFRFLKPRFVQFQYRLSQLQYSAAIYLRRGQRRIDASPGLRLSDLTDVFSSVHLYDCSAGQSDCSQCRAVPEEYSCVWCLGSPAPRCVYSQSCSGSHADTCPTPQITQVHPVTGPVEGGILVTITGSNLGTRYQDVVGGVKVADVPCVAQPEGYQISTRVVCELQSSGSYRVGNVQVTVGTTPPGRSTQRFTYQNPKLTGLVPDKGPVSGGTKLTIKGQQLLTGQTSDLTAFLDRQPCFILNEVTDSQFVCKTSSNNRTGPVPVRVFFGKANRTGPDLTFRYLDDPVITKATPAESFYAGGRVIKVMGRNLDVVQDPVVSVWVEPLEVQRVKRRRRLALLTARQQLVFNGTMTTVSERCSVLSPSEITCLTPAVPPEVRVKGVWFQLDNVRVHYDSIEVPSPACSSPPRQTLLSLTMSPSVSVHQGKSFTYYQNPQFFPLNRDAPDAPYRFKPGGVIAVEGLDLTRAMSKDEVRAQLGDQDCEVKTLDRTHLYCEPPENQPLSVDGSSELPMLKVTKRKTNNTRVQQPEEPPSACAGLLCPDWIGPAGSSMLLVYLSVSQVFMGNLQADLGLVQYDSDSLLSPIPLAAQISLGAGAALIILSVLIVILMYRRKSKQALRDYKKVLLQLETLEINVGDQCRKEFTDLMTEMMDLSSDVGGPGLPLLDYKTYAERIFFPGQQTALLSRQLDLPESRRPTVEQGLQQLNNLLNNRLFLTRVGSTQFIHTLEAQQGFSQRDRGYMASLLTIALHDKLEYFTEVMKTLLQDLVQQYVAKNPKLMLRRTETVVEKMLTNWMSICLYSFLKEVAGEPLYMLYRAIKYQVDKGPVDAVTGKAKRTLNDSHLLREDIDYSAMTLNVLVKNGVEVQPCPIKVLDTDTITQVGTRWTDPWSPVALLLTCLCASVSRRPVLTCVRLSAEWRSGQAGHLTLSDDDVTAVVQGRWKRLNTLQHYKVPDGATVALIPRFLSSGVNQVFQTGESKNQHTSAIRISQEIC</sequence>